<name>A0ACA9KBH9_9GLOM</name>
<organism evidence="1 2">
    <name type="scientific">Cetraspora pellucida</name>
    <dbReference type="NCBI Taxonomy" id="1433469"/>
    <lineage>
        <taxon>Eukaryota</taxon>
        <taxon>Fungi</taxon>
        <taxon>Fungi incertae sedis</taxon>
        <taxon>Mucoromycota</taxon>
        <taxon>Glomeromycotina</taxon>
        <taxon>Glomeromycetes</taxon>
        <taxon>Diversisporales</taxon>
        <taxon>Gigasporaceae</taxon>
        <taxon>Cetraspora</taxon>
    </lineage>
</organism>
<protein>
    <submittedName>
        <fullName evidence="1">17754_t:CDS:1</fullName>
    </submittedName>
</protein>
<comment type="caution">
    <text evidence="1">The sequence shown here is derived from an EMBL/GenBank/DDBJ whole genome shotgun (WGS) entry which is preliminary data.</text>
</comment>
<proteinExistence type="predicted"/>
<gene>
    <name evidence="1" type="ORF">SPELUC_LOCUS1394</name>
</gene>
<feature type="non-terminal residue" evidence="1">
    <location>
        <position position="143"/>
    </location>
</feature>
<dbReference type="Proteomes" id="UP000789366">
    <property type="component" value="Unassembled WGS sequence"/>
</dbReference>
<sequence>MGITLSYERSLKDTSPLNNSGNDKNEKIICNSDSEPNFDWLDSDEFPTKIEEGYRLHARHFALKHVCHGNFITPLKETIIKESKILDVGCGSGQWSIEVALMFPDAEIYGIDISPNFPFIAPYNCTFVHGNILGRLPFEDDFF</sequence>
<keyword evidence="2" id="KW-1185">Reference proteome</keyword>
<evidence type="ECO:0000313" key="2">
    <source>
        <dbReference type="Proteomes" id="UP000789366"/>
    </source>
</evidence>
<accession>A0ACA9KBH9</accession>
<reference evidence="1" key="1">
    <citation type="submission" date="2021-06" db="EMBL/GenBank/DDBJ databases">
        <authorList>
            <person name="Kallberg Y."/>
            <person name="Tangrot J."/>
            <person name="Rosling A."/>
        </authorList>
    </citation>
    <scope>NUCLEOTIDE SEQUENCE</scope>
    <source>
        <strain evidence="1">28 12/20/2015</strain>
    </source>
</reference>
<evidence type="ECO:0000313" key="1">
    <source>
        <dbReference type="EMBL" id="CAG8464176.1"/>
    </source>
</evidence>
<dbReference type="EMBL" id="CAJVPW010000737">
    <property type="protein sequence ID" value="CAG8464176.1"/>
    <property type="molecule type" value="Genomic_DNA"/>
</dbReference>